<keyword evidence="6" id="KW-1185">Reference proteome</keyword>
<evidence type="ECO:0000259" key="4">
    <source>
        <dbReference type="Pfam" id="PF23359"/>
    </source>
</evidence>
<dbReference type="InterPro" id="IPR024412">
    <property type="entry name" value="Lsr2_dim_dom"/>
</dbReference>
<dbReference type="InterPro" id="IPR055370">
    <property type="entry name" value="Lsr2_DNA-bd"/>
</dbReference>
<dbReference type="Proteomes" id="UP001596138">
    <property type="component" value="Unassembled WGS sequence"/>
</dbReference>
<dbReference type="Pfam" id="PF11774">
    <property type="entry name" value="Lsr2"/>
    <property type="match status" value="1"/>
</dbReference>
<dbReference type="Pfam" id="PF23359">
    <property type="entry name" value="Lsr2_DNA-bd"/>
    <property type="match status" value="1"/>
</dbReference>
<dbReference type="InterPro" id="IPR036625">
    <property type="entry name" value="E3-bd_dom_sf"/>
</dbReference>
<dbReference type="Gene3D" id="3.30.60.230">
    <property type="entry name" value="Lsr2, dimerization domain"/>
    <property type="match status" value="1"/>
</dbReference>
<dbReference type="RefSeq" id="WP_386764118.1">
    <property type="nucleotide sequence ID" value="NZ_JBHSTI010000008.1"/>
</dbReference>
<accession>A0ABW1SXH7</accession>
<dbReference type="Gene3D" id="4.10.320.10">
    <property type="entry name" value="E3-binding domain"/>
    <property type="match status" value="1"/>
</dbReference>
<sequence>MAQKVQVVLVDDLDGGTADETVTFSLDGVSYEIDLTHDNAARLRDLLAPYVGHGRRIGGGRRSGSTGGRTTGKSTGGVDPAQVRAWAKSEGIAVNERGRISADLLAKFQAAQS</sequence>
<feature type="region of interest" description="Disordered" evidence="2">
    <location>
        <begin position="56"/>
        <end position="81"/>
    </location>
</feature>
<keyword evidence="1" id="KW-0238">DNA-binding</keyword>
<evidence type="ECO:0000256" key="2">
    <source>
        <dbReference type="SAM" id="MobiDB-lite"/>
    </source>
</evidence>
<gene>
    <name evidence="5" type="ORF">ACFQGU_04235</name>
</gene>
<name>A0ABW1SXH7_9ACTN</name>
<evidence type="ECO:0000259" key="3">
    <source>
        <dbReference type="Pfam" id="PF11774"/>
    </source>
</evidence>
<evidence type="ECO:0000313" key="5">
    <source>
        <dbReference type="EMBL" id="MFC6237073.1"/>
    </source>
</evidence>
<feature type="compositionally biased region" description="Gly residues" evidence="2">
    <location>
        <begin position="60"/>
        <end position="70"/>
    </location>
</feature>
<reference evidence="6" key="1">
    <citation type="journal article" date="2019" name="Int. J. Syst. Evol. Microbiol.">
        <title>The Global Catalogue of Microorganisms (GCM) 10K type strain sequencing project: providing services to taxonomists for standard genome sequencing and annotation.</title>
        <authorList>
            <consortium name="The Broad Institute Genomics Platform"/>
            <consortium name="The Broad Institute Genome Sequencing Center for Infectious Disease"/>
            <person name="Wu L."/>
            <person name="Ma J."/>
        </authorList>
    </citation>
    <scope>NUCLEOTIDE SEQUENCE [LARGE SCALE GENOMIC DNA]</scope>
    <source>
        <strain evidence="6">CGMCC 4.7317</strain>
    </source>
</reference>
<proteinExistence type="predicted"/>
<evidence type="ECO:0000313" key="6">
    <source>
        <dbReference type="Proteomes" id="UP001596138"/>
    </source>
</evidence>
<dbReference type="EMBL" id="JBHSTI010000008">
    <property type="protein sequence ID" value="MFC6237073.1"/>
    <property type="molecule type" value="Genomic_DNA"/>
</dbReference>
<comment type="caution">
    <text evidence="5">The sequence shown here is derived from an EMBL/GenBank/DDBJ whole genome shotgun (WGS) entry which is preliminary data.</text>
</comment>
<evidence type="ECO:0000256" key="1">
    <source>
        <dbReference type="ARBA" id="ARBA00023125"/>
    </source>
</evidence>
<dbReference type="InterPro" id="IPR042261">
    <property type="entry name" value="Lsr2-like_dimerization"/>
</dbReference>
<protein>
    <submittedName>
        <fullName evidence="5">Lsr2 family protein</fullName>
    </submittedName>
</protein>
<feature type="domain" description="Lsr2 DNA-binding" evidence="4">
    <location>
        <begin position="77"/>
        <end position="111"/>
    </location>
</feature>
<organism evidence="5 6">
    <name type="scientific">Longivirga aurantiaca</name>
    <dbReference type="NCBI Taxonomy" id="1837743"/>
    <lineage>
        <taxon>Bacteria</taxon>
        <taxon>Bacillati</taxon>
        <taxon>Actinomycetota</taxon>
        <taxon>Actinomycetes</taxon>
        <taxon>Sporichthyales</taxon>
        <taxon>Sporichthyaceae</taxon>
        <taxon>Longivirga</taxon>
    </lineage>
</organism>
<feature type="domain" description="Lsr2 dimerization" evidence="3">
    <location>
        <begin position="1"/>
        <end position="58"/>
    </location>
</feature>